<evidence type="ECO:0000313" key="2">
    <source>
        <dbReference type="EMBL" id="RDI22003.1"/>
    </source>
</evidence>
<dbReference type="GO" id="GO:0030973">
    <property type="term" value="F:molybdate ion binding"/>
    <property type="evidence" value="ECO:0007669"/>
    <property type="project" value="TreeGrafter"/>
</dbReference>
<proteinExistence type="predicted"/>
<dbReference type="Pfam" id="PF13531">
    <property type="entry name" value="SBP_bac_11"/>
    <property type="match status" value="1"/>
</dbReference>
<keyword evidence="3" id="KW-1185">Reference proteome</keyword>
<reference evidence="2 3" key="1">
    <citation type="submission" date="2018-07" db="EMBL/GenBank/DDBJ databases">
        <title>Genomic Encyclopedia of Type Strains, Phase IV (KMG-IV): sequencing the most valuable type-strain genomes for metagenomic binning, comparative biology and taxonomic classification.</title>
        <authorList>
            <person name="Goeker M."/>
        </authorList>
    </citation>
    <scope>NUCLEOTIDE SEQUENCE [LARGE SCALE GENOMIC DNA]</scope>
    <source>
        <strain evidence="2 3">DSM 21352</strain>
    </source>
</reference>
<dbReference type="AlphaFoldDB" id="A0A370FAM3"/>
<sequence>MRAGFNPSSKNMTETSLKRSFACAALFLAFTGTALAEPLTVVSSGGFAAAYKKLVAEWQKQPDHEVNSQWGPSMGATKNAIPQRLDRKEPIDVVIMVGDALDKLMATGQLVPGSKVVLADSTIACAVPQGAPRPDIGTVDKLRQTLLNARSVAWSDSASGEYIEREMLSKLGIAEQMRGKGRKIPATPVGEIIASKEADFGCQQRSELLPVHGIDIVGDLPADVQYVTEFSAAVVASSPRRDEATRFLRFLATPENAEVIRSTGLVPMTKGGTR</sequence>
<gene>
    <name evidence="2" type="ORF">DFR41_108127</name>
</gene>
<dbReference type="PANTHER" id="PTHR30632">
    <property type="entry name" value="MOLYBDATE-BINDING PERIPLASMIC PROTEIN"/>
    <property type="match status" value="1"/>
</dbReference>
<accession>A0A370FAM3</accession>
<comment type="caution">
    <text evidence="2">The sequence shown here is derived from an EMBL/GenBank/DDBJ whole genome shotgun (WGS) entry which is preliminary data.</text>
</comment>
<feature type="signal peptide" evidence="1">
    <location>
        <begin position="1"/>
        <end position="36"/>
    </location>
</feature>
<dbReference type="STRING" id="433924.NS331_20050"/>
<organism evidence="2 3">
    <name type="scientific">Pseudacidovorax intermedius</name>
    <dbReference type="NCBI Taxonomy" id="433924"/>
    <lineage>
        <taxon>Bacteria</taxon>
        <taxon>Pseudomonadati</taxon>
        <taxon>Pseudomonadota</taxon>
        <taxon>Betaproteobacteria</taxon>
        <taxon>Burkholderiales</taxon>
        <taxon>Comamonadaceae</taxon>
        <taxon>Pseudacidovorax</taxon>
    </lineage>
</organism>
<dbReference type="Proteomes" id="UP000255265">
    <property type="component" value="Unassembled WGS sequence"/>
</dbReference>
<dbReference type="InterPro" id="IPR050682">
    <property type="entry name" value="ModA/WtpA"/>
</dbReference>
<evidence type="ECO:0000313" key="3">
    <source>
        <dbReference type="Proteomes" id="UP000255265"/>
    </source>
</evidence>
<dbReference type="PANTHER" id="PTHR30632:SF11">
    <property type="entry name" value="BLR4797 PROTEIN"/>
    <property type="match status" value="1"/>
</dbReference>
<feature type="chain" id="PRO_5016587801" evidence="1">
    <location>
        <begin position="37"/>
        <end position="274"/>
    </location>
</feature>
<protein>
    <submittedName>
        <fullName evidence="2">Molybdate transport system substrate-binding protein</fullName>
    </submittedName>
</protein>
<dbReference type="SUPFAM" id="SSF53850">
    <property type="entry name" value="Periplasmic binding protein-like II"/>
    <property type="match status" value="1"/>
</dbReference>
<dbReference type="GO" id="GO:0015689">
    <property type="term" value="P:molybdate ion transport"/>
    <property type="evidence" value="ECO:0007669"/>
    <property type="project" value="TreeGrafter"/>
</dbReference>
<name>A0A370FAM3_9BURK</name>
<dbReference type="EMBL" id="QQAV01000008">
    <property type="protein sequence ID" value="RDI22003.1"/>
    <property type="molecule type" value="Genomic_DNA"/>
</dbReference>
<dbReference type="Gene3D" id="3.40.190.10">
    <property type="entry name" value="Periplasmic binding protein-like II"/>
    <property type="match status" value="2"/>
</dbReference>
<keyword evidence="1" id="KW-0732">Signal</keyword>
<evidence type="ECO:0000256" key="1">
    <source>
        <dbReference type="SAM" id="SignalP"/>
    </source>
</evidence>